<organism evidence="1">
    <name type="scientific">Prosthecochloris aestuarii</name>
    <dbReference type="NCBI Taxonomy" id="1102"/>
    <lineage>
        <taxon>Bacteria</taxon>
        <taxon>Pseudomonadati</taxon>
        <taxon>Chlorobiota</taxon>
        <taxon>Chlorobiia</taxon>
        <taxon>Chlorobiales</taxon>
        <taxon>Chlorobiaceae</taxon>
        <taxon>Prosthecochloris</taxon>
    </lineage>
</organism>
<sequence>MPVYASLRIKSSDSPGIAAWKRHVAERLVALRSALRDHIYRYRTAERSTHERDDHRWLRLATWNIREFDSGRYGGRLGESFYYIAEIISHFDLVALQEVREDLRALKRVLNILGEHEWSFLATDVTEGRPGN</sequence>
<keyword evidence="1" id="KW-0540">Nuclease</keyword>
<comment type="caution">
    <text evidence="1">The sequence shown here is derived from an EMBL/GenBank/DDBJ whole genome shotgun (WGS) entry which is preliminary data.</text>
</comment>
<dbReference type="EMBL" id="DSBW01000014">
    <property type="protein sequence ID" value="HED30214.1"/>
    <property type="molecule type" value="Genomic_DNA"/>
</dbReference>
<dbReference type="Gene3D" id="3.60.10.10">
    <property type="entry name" value="Endonuclease/exonuclease/phosphatase"/>
    <property type="match status" value="1"/>
</dbReference>
<evidence type="ECO:0000313" key="1">
    <source>
        <dbReference type="EMBL" id="HED30214.1"/>
    </source>
</evidence>
<gene>
    <name evidence="1" type="ORF">ENN50_00675</name>
</gene>
<reference evidence="1" key="1">
    <citation type="journal article" date="2020" name="mSystems">
        <title>Genome- and Community-Level Interaction Insights into Carbon Utilization and Element Cycling Functions of Hydrothermarchaeota in Hydrothermal Sediment.</title>
        <authorList>
            <person name="Zhou Z."/>
            <person name="Liu Y."/>
            <person name="Xu W."/>
            <person name="Pan J."/>
            <person name="Luo Z.H."/>
            <person name="Li M."/>
        </authorList>
    </citation>
    <scope>NUCLEOTIDE SEQUENCE [LARGE SCALE GENOMIC DNA]</scope>
    <source>
        <strain evidence="1">SpSt-1181</strain>
    </source>
</reference>
<name>A0A831SQV9_PROAE</name>
<proteinExistence type="predicted"/>
<dbReference type="InterPro" id="IPR036691">
    <property type="entry name" value="Endo/exonu/phosph_ase_sf"/>
</dbReference>
<dbReference type="SUPFAM" id="SSF56219">
    <property type="entry name" value="DNase I-like"/>
    <property type="match status" value="1"/>
</dbReference>
<protein>
    <submittedName>
        <fullName evidence="1">Endonuclease</fullName>
    </submittedName>
</protein>
<feature type="non-terminal residue" evidence="1">
    <location>
        <position position="132"/>
    </location>
</feature>
<keyword evidence="1" id="KW-0378">Hydrolase</keyword>
<dbReference type="GO" id="GO:0004519">
    <property type="term" value="F:endonuclease activity"/>
    <property type="evidence" value="ECO:0007669"/>
    <property type="project" value="UniProtKB-KW"/>
</dbReference>
<accession>A0A831SQV9</accession>
<dbReference type="AlphaFoldDB" id="A0A831SQV9"/>
<keyword evidence="1" id="KW-0255">Endonuclease</keyword>
<dbReference type="Proteomes" id="UP000886335">
    <property type="component" value="Unassembled WGS sequence"/>
</dbReference>